<reference evidence="8" key="1">
    <citation type="submission" date="2024-06" db="EMBL/GenBank/DDBJ databases">
        <title>The genome sequences of Kitasatospora sp. strain HUAS MG31.</title>
        <authorList>
            <person name="Mo P."/>
        </authorList>
    </citation>
    <scope>NUCLEOTIDE SEQUENCE</scope>
    <source>
        <strain evidence="8">HUAS MG31</strain>
    </source>
</reference>
<gene>
    <name evidence="6 8" type="primary">hrcA</name>
    <name evidence="8" type="ORF">ABWK59_11700</name>
</gene>
<comment type="similarity">
    <text evidence="6">Belongs to the HrcA family.</text>
</comment>
<evidence type="ECO:0000256" key="6">
    <source>
        <dbReference type="HAMAP-Rule" id="MF_00081"/>
    </source>
</evidence>
<dbReference type="GO" id="GO:0003677">
    <property type="term" value="F:DNA binding"/>
    <property type="evidence" value="ECO:0007669"/>
    <property type="project" value="InterPro"/>
</dbReference>
<dbReference type="InterPro" id="IPR023120">
    <property type="entry name" value="WHTH_transcript_rep_HrcA_IDD"/>
</dbReference>
<dbReference type="Gene3D" id="3.30.390.60">
    <property type="entry name" value="Heat-inducible transcription repressor hrca homolog, domain 3"/>
    <property type="match status" value="1"/>
</dbReference>
<dbReference type="PANTHER" id="PTHR34824:SF1">
    <property type="entry name" value="HEAT-INDUCIBLE TRANSCRIPTION REPRESSOR HRCA"/>
    <property type="match status" value="1"/>
</dbReference>
<dbReference type="InterPro" id="IPR029016">
    <property type="entry name" value="GAF-like_dom_sf"/>
</dbReference>
<name>A0AAU8JUB5_9ACTN</name>
<accession>A0AAU8JUB5</accession>
<proteinExistence type="inferred from homology"/>
<dbReference type="PIRSF" id="PIRSF005485">
    <property type="entry name" value="HrcA"/>
    <property type="match status" value="1"/>
</dbReference>
<keyword evidence="4 6" id="KW-0804">Transcription</keyword>
<dbReference type="Gene3D" id="1.10.10.10">
    <property type="entry name" value="Winged helix-like DNA-binding domain superfamily/Winged helix DNA-binding domain"/>
    <property type="match status" value="1"/>
</dbReference>
<organism evidence="8">
    <name type="scientific">Kitasatospora camelliae</name>
    <dbReference type="NCBI Taxonomy" id="3156397"/>
    <lineage>
        <taxon>Bacteria</taxon>
        <taxon>Bacillati</taxon>
        <taxon>Actinomycetota</taxon>
        <taxon>Actinomycetes</taxon>
        <taxon>Kitasatosporales</taxon>
        <taxon>Streptomycetaceae</taxon>
        <taxon>Kitasatospora</taxon>
    </lineage>
</organism>
<dbReference type="InterPro" id="IPR036388">
    <property type="entry name" value="WH-like_DNA-bd_sf"/>
</dbReference>
<evidence type="ECO:0000256" key="5">
    <source>
        <dbReference type="ARBA" id="ARBA00055319"/>
    </source>
</evidence>
<protein>
    <recommendedName>
        <fullName evidence="6">Heat-inducible transcription repressor HrcA</fullName>
    </recommendedName>
</protein>
<dbReference type="SUPFAM" id="SSF55781">
    <property type="entry name" value="GAF domain-like"/>
    <property type="match status" value="1"/>
</dbReference>
<comment type="function">
    <text evidence="5 6">Negative regulator of class I heat shock genes (grpE-dnaK-dnaJ and groELS operons). Prevents heat-shock induction of these operons.</text>
</comment>
<dbReference type="EMBL" id="CP159872">
    <property type="protein sequence ID" value="XCM79547.1"/>
    <property type="molecule type" value="Genomic_DNA"/>
</dbReference>
<keyword evidence="1 6" id="KW-0678">Repressor</keyword>
<dbReference type="HAMAP" id="MF_00081">
    <property type="entry name" value="HrcA"/>
    <property type="match status" value="1"/>
</dbReference>
<feature type="domain" description="Heat-inducible transcription repressor HrcA C-terminal" evidence="7">
    <location>
        <begin position="121"/>
        <end position="339"/>
    </location>
</feature>
<evidence type="ECO:0000313" key="8">
    <source>
        <dbReference type="EMBL" id="XCM79547.1"/>
    </source>
</evidence>
<evidence type="ECO:0000256" key="1">
    <source>
        <dbReference type="ARBA" id="ARBA00022491"/>
    </source>
</evidence>
<dbReference type="AlphaFoldDB" id="A0AAU8JUB5"/>
<dbReference type="NCBIfam" id="TIGR00331">
    <property type="entry name" value="hrcA"/>
    <property type="match status" value="1"/>
</dbReference>
<dbReference type="InterPro" id="IPR002571">
    <property type="entry name" value="HrcA"/>
</dbReference>
<keyword evidence="2 6" id="KW-0805">Transcription regulation</keyword>
<sequence>MPDEAKSDGRLLDTRPVRPLDERRLAVLRAIVQDYVGTEEPVGSKALVERHNLGVSPATVRNDMAALEDDGYIQQPHTSAGRIPTDKGYRLFVDRLAEVKPMTPPERRAIRHFLEGAVDLDDVVARTVRLLAQLTRQVAVVQYPSLTRSTVRHIELVPLTPSKVMLVLITDTGRVEQRIVDCPGTVGETVLADLRAKLNAKSQGRRLPEVPTALEDLPSGFEPGDRPTVTTILATLFETLAEQNEERIMLAGTANLTRFGHDFPLTIQPVLEALEEQVVLLRLLGETADSAMTVRIGHENAYEGLNSTSVVSVGYGSGDQSVAKLGVIGPTRMDYPGTMGAVRAVARYVGQILAES</sequence>
<evidence type="ECO:0000256" key="3">
    <source>
        <dbReference type="ARBA" id="ARBA00023016"/>
    </source>
</evidence>
<dbReference type="PANTHER" id="PTHR34824">
    <property type="entry name" value="HEAT-INDUCIBLE TRANSCRIPTION REPRESSOR HRCA"/>
    <property type="match status" value="1"/>
</dbReference>
<dbReference type="InterPro" id="IPR036390">
    <property type="entry name" value="WH_DNA-bd_sf"/>
</dbReference>
<evidence type="ECO:0000256" key="2">
    <source>
        <dbReference type="ARBA" id="ARBA00023015"/>
    </source>
</evidence>
<dbReference type="FunFam" id="1.10.10.10:FF:000049">
    <property type="entry name" value="Heat-inducible transcription repressor HrcA"/>
    <property type="match status" value="1"/>
</dbReference>
<dbReference type="KEGG" id="kcm:ABWK59_11700"/>
<evidence type="ECO:0000259" key="7">
    <source>
        <dbReference type="Pfam" id="PF01628"/>
    </source>
</evidence>
<dbReference type="Pfam" id="PF01628">
    <property type="entry name" value="HrcA"/>
    <property type="match status" value="1"/>
</dbReference>
<dbReference type="Gene3D" id="3.30.450.40">
    <property type="match status" value="1"/>
</dbReference>
<dbReference type="InterPro" id="IPR021153">
    <property type="entry name" value="HrcA_C"/>
</dbReference>
<dbReference type="SUPFAM" id="SSF46785">
    <property type="entry name" value="Winged helix' DNA-binding domain"/>
    <property type="match status" value="1"/>
</dbReference>
<evidence type="ECO:0000256" key="4">
    <source>
        <dbReference type="ARBA" id="ARBA00023163"/>
    </source>
</evidence>
<keyword evidence="3 6" id="KW-0346">Stress response</keyword>
<dbReference type="GO" id="GO:0045892">
    <property type="term" value="P:negative regulation of DNA-templated transcription"/>
    <property type="evidence" value="ECO:0007669"/>
    <property type="project" value="UniProtKB-UniRule"/>
</dbReference>
<dbReference type="RefSeq" id="WP_354640290.1">
    <property type="nucleotide sequence ID" value="NZ_CP159872.1"/>
</dbReference>